<keyword evidence="3" id="KW-1185">Reference proteome</keyword>
<dbReference type="InterPro" id="IPR037473">
    <property type="entry name" value="Lcp-like"/>
</dbReference>
<dbReference type="Proteomes" id="UP000199673">
    <property type="component" value="Unassembled WGS sequence"/>
</dbReference>
<name>A0A1I6YV10_9BACT</name>
<dbReference type="OrthoDB" id="6072815at2"/>
<accession>A0A1I6YV10</accession>
<dbReference type="PANTHER" id="PTHR37539:SF1">
    <property type="entry name" value="ER-BOUND OXYGENASE MPAB_MPAB'_RUBBER OXYGENASE CATALYTIC DOMAIN-CONTAINING PROTEIN"/>
    <property type="match status" value="1"/>
</dbReference>
<dbReference type="PANTHER" id="PTHR37539">
    <property type="entry name" value="SECRETED PROTEIN-RELATED"/>
    <property type="match status" value="1"/>
</dbReference>
<dbReference type="Pfam" id="PF09995">
    <property type="entry name" value="MPAB_Lcp_cat"/>
    <property type="match status" value="1"/>
</dbReference>
<dbReference type="InterPro" id="IPR018713">
    <property type="entry name" value="MPAB/Lcp_cat_dom"/>
</dbReference>
<evidence type="ECO:0000313" key="2">
    <source>
        <dbReference type="EMBL" id="SFT54302.1"/>
    </source>
</evidence>
<dbReference type="STRING" id="305507.SAMN04489724_1243"/>
<reference evidence="3" key="1">
    <citation type="submission" date="2016-10" db="EMBL/GenBank/DDBJ databases">
        <authorList>
            <person name="Varghese N."/>
            <person name="Submissions S."/>
        </authorList>
    </citation>
    <scope>NUCLEOTIDE SEQUENCE [LARGE SCALE GENOMIC DNA]</scope>
    <source>
        <strain evidence="3">DSM 23445</strain>
    </source>
</reference>
<dbReference type="AlphaFoldDB" id="A0A1I6YV10"/>
<organism evidence="2 3">
    <name type="scientific">Algoriphagus locisalis</name>
    <dbReference type="NCBI Taxonomy" id="305507"/>
    <lineage>
        <taxon>Bacteria</taxon>
        <taxon>Pseudomonadati</taxon>
        <taxon>Bacteroidota</taxon>
        <taxon>Cytophagia</taxon>
        <taxon>Cytophagales</taxon>
        <taxon>Cyclobacteriaceae</taxon>
        <taxon>Algoriphagus</taxon>
    </lineage>
</organism>
<proteinExistence type="predicted"/>
<dbReference type="RefSeq" id="WP_091691773.1">
    <property type="nucleotide sequence ID" value="NZ_FPBF01000001.1"/>
</dbReference>
<dbReference type="EMBL" id="FPBF01000001">
    <property type="protein sequence ID" value="SFT54302.1"/>
    <property type="molecule type" value="Genomic_DNA"/>
</dbReference>
<dbReference type="GO" id="GO:0016491">
    <property type="term" value="F:oxidoreductase activity"/>
    <property type="evidence" value="ECO:0007669"/>
    <property type="project" value="InterPro"/>
</dbReference>
<evidence type="ECO:0000313" key="3">
    <source>
        <dbReference type="Proteomes" id="UP000199673"/>
    </source>
</evidence>
<gene>
    <name evidence="2" type="ORF">SAMN04489724_1243</name>
</gene>
<feature type="domain" description="ER-bound oxygenase mpaB/mpaB'/Rubber oxygenase catalytic" evidence="1">
    <location>
        <begin position="115"/>
        <end position="279"/>
    </location>
</feature>
<evidence type="ECO:0000259" key="1">
    <source>
        <dbReference type="Pfam" id="PF09995"/>
    </source>
</evidence>
<sequence>MSKLKLYQNIEFDHLRTLQDPLADQLVSVLVKNPELITQINSWVEIPDEIEASYPAAFQHFFNFYLKQNEFPEEILAQGQKIFDQKGDLYLAMLGFYSLPYAYAFGDGAEVLVRSKRILNDIGRRLGETGTFILDIFEPGAFLTKKKAYLTCAKVRLIHAFSRYFISKYAHDWNDSFGKPINQEDLIGTNLSFSLIVIRGWKKMGFSVSSHEVSVIMLYWKWVGRLMGIQEKYWPDNPKEAFALEKLIRRRHVKSTTAGHQLIQALIAYYKSSIPDPLISGQVVPILNFFLGKEVSQALNIQSSIPVNGELLGLVFKFSGWKAYGTAKGYTQIARQNESNQKALYGDKLEIKLPELNRS</sequence>
<protein>
    <recommendedName>
        <fullName evidence="1">ER-bound oxygenase mpaB/mpaB'/Rubber oxygenase catalytic domain-containing protein</fullName>
    </recommendedName>
</protein>